<gene>
    <name evidence="3" type="ORF">A4X13_0g7218</name>
</gene>
<dbReference type="EMBL" id="LWDF02000839">
    <property type="protein sequence ID" value="KAE8241882.1"/>
    <property type="molecule type" value="Genomic_DNA"/>
</dbReference>
<feature type="transmembrane region" description="Helical" evidence="2">
    <location>
        <begin position="171"/>
        <end position="195"/>
    </location>
</feature>
<keyword evidence="2" id="KW-1133">Transmembrane helix</keyword>
<comment type="caution">
    <text evidence="3">The sequence shown here is derived from an EMBL/GenBank/DDBJ whole genome shotgun (WGS) entry which is preliminary data.</text>
</comment>
<name>A0A177TG19_9BASI</name>
<feature type="region of interest" description="Disordered" evidence="1">
    <location>
        <begin position="658"/>
        <end position="687"/>
    </location>
</feature>
<sequence length="687" mass="76091">MTGSELASSAVLGLTPDQFMEYGYFRVYKAVAYTLLGWFIWEYILTFSVELDVLTRKRPLRLHLLPYFITRYACLGATISNIILIYSSLELNCTAVISTLIIMSATCQMMSQVMFSLRALALWNYDRIVATCLSIVWIPHAAMSYMVVIGFQTRWVKEPVSQAGFCAVSQYSPYAVPSYSLLLSVDIIVSVFILIRLFALRDTARSKFTDLLARDLLLYLLCCVIPTIAGIVVVLTEHSISLRSAFYVITTQAHTVFSCRAFINTSQLAKQLPAHLQLRVHNEHLDPDTLRRIAGHLGMQADLSGNEDQSRLPRSMSDVDQKENSRGRPWTILKHGFHPFKTWRSGTCGQKESAPPESASTKHCPGSTDRPAPIWERSARVSPISIESSSSTQRPFNFDDASRKGSPKFRTQPGRSQQPSMSISKEPKRGFQSYFPPTGTCKSLEGRFSPSLAGKTESMCDSLYSFAETGVAFTPEGTLDNTSLRDSEILVVAPQDNVCPGLTTSRPSSTCASDSTIVRQTSAGLRPDERRPSPFRSTSARWSYGRSTNPIRGWTWDSRQSRSPVDGGADSSDSDSGIWQTCTVPLPAPNRVQVGRSHSPEATMRPSASFRRTSSSQLEASFSQSPIPPSVPASTAPLRVVTTVETQIREDFDADYPAILSSSQGRPREDRVALSATTYEAPHRPFD</sequence>
<accession>A0A177TG19</accession>
<feature type="region of interest" description="Disordered" evidence="1">
    <location>
        <begin position="302"/>
        <end position="331"/>
    </location>
</feature>
<feature type="transmembrane region" description="Helical" evidence="2">
    <location>
        <begin position="69"/>
        <end position="89"/>
    </location>
</feature>
<feature type="region of interest" description="Disordered" evidence="1">
    <location>
        <begin position="343"/>
        <end position="432"/>
    </location>
</feature>
<feature type="transmembrane region" description="Helical" evidence="2">
    <location>
        <begin position="216"/>
        <end position="235"/>
    </location>
</feature>
<evidence type="ECO:0000313" key="3">
    <source>
        <dbReference type="EMBL" id="KAE8241882.1"/>
    </source>
</evidence>
<dbReference type="Proteomes" id="UP000077521">
    <property type="component" value="Unassembled WGS sequence"/>
</dbReference>
<evidence type="ECO:0000313" key="4">
    <source>
        <dbReference type="Proteomes" id="UP000077521"/>
    </source>
</evidence>
<keyword evidence="2" id="KW-0812">Transmembrane</keyword>
<feature type="compositionally biased region" description="Polar residues" evidence="1">
    <location>
        <begin position="413"/>
        <end position="423"/>
    </location>
</feature>
<proteinExistence type="predicted"/>
<protein>
    <submittedName>
        <fullName evidence="3">Uncharacterized protein</fullName>
    </submittedName>
</protein>
<keyword evidence="2" id="KW-0472">Membrane</keyword>
<reference evidence="3" key="2">
    <citation type="journal article" date="2019" name="IMA Fungus">
        <title>Genome sequencing and comparison of five Tilletia species to identify candidate genes for the detection of regulated species infecting wheat.</title>
        <authorList>
            <person name="Nguyen H.D.T."/>
            <person name="Sultana T."/>
            <person name="Kesanakurti P."/>
            <person name="Hambleton S."/>
        </authorList>
    </citation>
    <scope>NUCLEOTIDE SEQUENCE</scope>
    <source>
        <strain evidence="3">DAOMC 236416</strain>
    </source>
</reference>
<organism evidence="3 4">
    <name type="scientific">Tilletia indica</name>
    <dbReference type="NCBI Taxonomy" id="43049"/>
    <lineage>
        <taxon>Eukaryota</taxon>
        <taxon>Fungi</taxon>
        <taxon>Dikarya</taxon>
        <taxon>Basidiomycota</taxon>
        <taxon>Ustilaginomycotina</taxon>
        <taxon>Exobasidiomycetes</taxon>
        <taxon>Tilletiales</taxon>
        <taxon>Tilletiaceae</taxon>
        <taxon>Tilletia</taxon>
    </lineage>
</organism>
<evidence type="ECO:0000256" key="1">
    <source>
        <dbReference type="SAM" id="MobiDB-lite"/>
    </source>
</evidence>
<feature type="transmembrane region" description="Helical" evidence="2">
    <location>
        <begin position="95"/>
        <end position="116"/>
    </location>
</feature>
<feature type="compositionally biased region" description="Polar residues" evidence="1">
    <location>
        <begin position="502"/>
        <end position="523"/>
    </location>
</feature>
<dbReference type="AlphaFoldDB" id="A0A177TG19"/>
<feature type="compositionally biased region" description="Low complexity" evidence="1">
    <location>
        <begin position="566"/>
        <end position="577"/>
    </location>
</feature>
<feature type="compositionally biased region" description="Low complexity" evidence="1">
    <location>
        <begin position="382"/>
        <end position="391"/>
    </location>
</feature>
<feature type="compositionally biased region" description="Polar residues" evidence="1">
    <location>
        <begin position="535"/>
        <end position="550"/>
    </location>
</feature>
<feature type="transmembrane region" description="Helical" evidence="2">
    <location>
        <begin position="30"/>
        <end position="49"/>
    </location>
</feature>
<feature type="transmembrane region" description="Helical" evidence="2">
    <location>
        <begin position="128"/>
        <end position="151"/>
    </location>
</feature>
<keyword evidence="4" id="KW-1185">Reference proteome</keyword>
<feature type="region of interest" description="Disordered" evidence="1">
    <location>
        <begin position="501"/>
        <end position="614"/>
    </location>
</feature>
<reference evidence="3" key="1">
    <citation type="submission" date="2016-04" db="EMBL/GenBank/DDBJ databases">
        <authorList>
            <person name="Nguyen H.D."/>
            <person name="Samba Siva P."/>
            <person name="Cullis J."/>
            <person name="Levesque C.A."/>
            <person name="Hambleton S."/>
        </authorList>
    </citation>
    <scope>NUCLEOTIDE SEQUENCE</scope>
    <source>
        <strain evidence="3">DAOMC 236416</strain>
    </source>
</reference>
<feature type="compositionally biased region" description="Basic and acidic residues" evidence="1">
    <location>
        <begin position="317"/>
        <end position="326"/>
    </location>
</feature>
<evidence type="ECO:0000256" key="2">
    <source>
        <dbReference type="SAM" id="Phobius"/>
    </source>
</evidence>